<name>A0A2T0RPE1_9RHOB</name>
<keyword evidence="3" id="KW-1185">Reference proteome</keyword>
<dbReference type="InterPro" id="IPR029044">
    <property type="entry name" value="Nucleotide-diphossugar_trans"/>
</dbReference>
<protein>
    <submittedName>
        <fullName evidence="2">Glycosyl transferase family 2</fullName>
    </submittedName>
</protein>
<evidence type="ECO:0000313" key="3">
    <source>
        <dbReference type="Proteomes" id="UP000239480"/>
    </source>
</evidence>
<dbReference type="PANTHER" id="PTHR43685">
    <property type="entry name" value="GLYCOSYLTRANSFERASE"/>
    <property type="match status" value="1"/>
</dbReference>
<dbReference type="GO" id="GO:0016740">
    <property type="term" value="F:transferase activity"/>
    <property type="evidence" value="ECO:0007669"/>
    <property type="project" value="UniProtKB-KW"/>
</dbReference>
<proteinExistence type="predicted"/>
<accession>A0A2T0RPE1</accession>
<reference evidence="2 3" key="1">
    <citation type="submission" date="2018-03" db="EMBL/GenBank/DDBJ databases">
        <title>Genomic Encyclopedia of Archaeal and Bacterial Type Strains, Phase II (KMG-II): from individual species to whole genera.</title>
        <authorList>
            <person name="Goeker M."/>
        </authorList>
    </citation>
    <scope>NUCLEOTIDE SEQUENCE [LARGE SCALE GENOMIC DNA]</scope>
    <source>
        <strain evidence="2 3">DSM 29328</strain>
    </source>
</reference>
<comment type="caution">
    <text evidence="2">The sequence shown here is derived from an EMBL/GenBank/DDBJ whole genome shotgun (WGS) entry which is preliminary data.</text>
</comment>
<feature type="domain" description="Glycosyltransferase 2-like" evidence="1">
    <location>
        <begin position="310"/>
        <end position="404"/>
    </location>
</feature>
<dbReference type="Gene3D" id="3.90.550.10">
    <property type="entry name" value="Spore Coat Polysaccharide Biosynthesis Protein SpsA, Chain A"/>
    <property type="match status" value="2"/>
</dbReference>
<dbReference type="SUPFAM" id="SSF53448">
    <property type="entry name" value="Nucleotide-diphospho-sugar transferases"/>
    <property type="match status" value="2"/>
</dbReference>
<dbReference type="Proteomes" id="UP000239480">
    <property type="component" value="Unassembled WGS sequence"/>
</dbReference>
<evidence type="ECO:0000313" key="2">
    <source>
        <dbReference type="EMBL" id="PRY23007.1"/>
    </source>
</evidence>
<organism evidence="2 3">
    <name type="scientific">Aliiruegeria haliotis</name>
    <dbReference type="NCBI Taxonomy" id="1280846"/>
    <lineage>
        <taxon>Bacteria</taxon>
        <taxon>Pseudomonadati</taxon>
        <taxon>Pseudomonadota</taxon>
        <taxon>Alphaproteobacteria</taxon>
        <taxon>Rhodobacterales</taxon>
        <taxon>Roseobacteraceae</taxon>
        <taxon>Aliiruegeria</taxon>
    </lineage>
</organism>
<gene>
    <name evidence="2" type="ORF">CLV78_10559</name>
</gene>
<dbReference type="OrthoDB" id="5291101at2"/>
<evidence type="ECO:0000259" key="1">
    <source>
        <dbReference type="Pfam" id="PF00535"/>
    </source>
</evidence>
<dbReference type="EMBL" id="PVTD01000005">
    <property type="protein sequence ID" value="PRY23007.1"/>
    <property type="molecule type" value="Genomic_DNA"/>
</dbReference>
<keyword evidence="2" id="KW-0808">Transferase</keyword>
<dbReference type="InterPro" id="IPR050834">
    <property type="entry name" value="Glycosyltransf_2"/>
</dbReference>
<dbReference type="RefSeq" id="WP_158263520.1">
    <property type="nucleotide sequence ID" value="NZ_PVTD01000005.1"/>
</dbReference>
<sequence length="529" mass="58247">MILPVYNVAPYVGACIESLKAQTFTDFEVIIVDDGSTDGSDAVAWSAVANDLRFRLLSRPNGGLSAARNHALPHARGTFISFVDSDDRLSPHYLATLYDALVSTGADWCACAVRFCDADGTHVDHSAIHGVPFPAAEGAGPVVYQFDDWRDVIRHFPSAWNKLYRREFIGDIRYIEGTYYEDHPFFNALATQTDRMAYVPQPLYWQTQGRPGQITRVGSTRVFEQFRILDEMKAIMEATSRPGKAEAFEQITTRLLFERSTAVGDTDLRTDLALRGQRYLAENGIAYRPEWDPFIGRAWGHMVNGHLPLSVVLPVEEVDDALAATLSCLKLQWGSDFETVLVRTRSSEASRVKLLEIAAKLPRCTVLAAGLESREGAIAHGINCARGAYVMLLNPGDVVPHYSLGNRSERVVRAGAGIGLPIAAAGLPDQHGPRNPYDPLGKLESPDERIRHLCSGEVSTEWPLADTLFQKQLFDPRALATLPALLTATRLWEAVGDSSHVIVGFDSADVSMESAAKPSVFLPQEPKPW</sequence>
<dbReference type="Pfam" id="PF00535">
    <property type="entry name" value="Glycos_transf_2"/>
    <property type="match status" value="2"/>
</dbReference>
<dbReference type="PANTHER" id="PTHR43685:SF2">
    <property type="entry name" value="GLYCOSYLTRANSFERASE 2-LIKE DOMAIN-CONTAINING PROTEIN"/>
    <property type="match status" value="1"/>
</dbReference>
<dbReference type="CDD" id="cd00761">
    <property type="entry name" value="Glyco_tranf_GTA_type"/>
    <property type="match status" value="1"/>
</dbReference>
<dbReference type="InterPro" id="IPR001173">
    <property type="entry name" value="Glyco_trans_2-like"/>
</dbReference>
<feature type="domain" description="Glycosyltransferase 2-like" evidence="1">
    <location>
        <begin position="2"/>
        <end position="169"/>
    </location>
</feature>
<dbReference type="AlphaFoldDB" id="A0A2T0RPE1"/>